<dbReference type="InterPro" id="IPR011059">
    <property type="entry name" value="Metal-dep_hydrolase_composite"/>
</dbReference>
<dbReference type="KEGG" id="ker:91106504"/>
<evidence type="ECO:0000313" key="2">
    <source>
        <dbReference type="EMBL" id="WWD09575.1"/>
    </source>
</evidence>
<keyword evidence="3" id="KW-1185">Reference proteome</keyword>
<dbReference type="Proteomes" id="UP001358614">
    <property type="component" value="Chromosome 2"/>
</dbReference>
<dbReference type="GeneID" id="91106504"/>
<dbReference type="InterPro" id="IPR057744">
    <property type="entry name" value="OTAase-like"/>
</dbReference>
<dbReference type="Gene3D" id="3.20.20.140">
    <property type="entry name" value="Metal-dependent hydrolases"/>
    <property type="match status" value="1"/>
</dbReference>
<protein>
    <recommendedName>
        <fullName evidence="1">Amidohydrolase-related domain-containing protein</fullName>
    </recommendedName>
</protein>
<dbReference type="SUPFAM" id="SSF51338">
    <property type="entry name" value="Composite domain of metallo-dependent hydrolases"/>
    <property type="match status" value="1"/>
</dbReference>
<proteinExistence type="predicted"/>
<feature type="domain" description="Amidohydrolase-related" evidence="1">
    <location>
        <begin position="115"/>
        <end position="473"/>
    </location>
</feature>
<dbReference type="AlphaFoldDB" id="A0AAX4KT23"/>
<dbReference type="CDD" id="cd01299">
    <property type="entry name" value="Met_dep_hydrolase_A"/>
    <property type="match status" value="1"/>
</dbReference>
<organism evidence="2 3">
    <name type="scientific">Kwoniella europaea PYCC6329</name>
    <dbReference type="NCBI Taxonomy" id="1423913"/>
    <lineage>
        <taxon>Eukaryota</taxon>
        <taxon>Fungi</taxon>
        <taxon>Dikarya</taxon>
        <taxon>Basidiomycota</taxon>
        <taxon>Agaricomycotina</taxon>
        <taxon>Tremellomycetes</taxon>
        <taxon>Tremellales</taxon>
        <taxon>Cryptococcaceae</taxon>
        <taxon>Kwoniella</taxon>
    </lineage>
</organism>
<dbReference type="RefSeq" id="XP_066087542.1">
    <property type="nucleotide sequence ID" value="XM_066231445.1"/>
</dbReference>
<evidence type="ECO:0000259" key="1">
    <source>
        <dbReference type="Pfam" id="PF01979"/>
    </source>
</evidence>
<dbReference type="InterPro" id="IPR006680">
    <property type="entry name" value="Amidohydro-rel"/>
</dbReference>
<dbReference type="GO" id="GO:0016810">
    <property type="term" value="F:hydrolase activity, acting on carbon-nitrogen (but not peptide) bonds"/>
    <property type="evidence" value="ECO:0007669"/>
    <property type="project" value="InterPro"/>
</dbReference>
<evidence type="ECO:0000313" key="3">
    <source>
        <dbReference type="Proteomes" id="UP001358614"/>
    </source>
</evidence>
<dbReference type="PANTHER" id="PTHR43135">
    <property type="entry name" value="ALPHA-D-RIBOSE 1-METHYLPHOSPHONATE 5-TRIPHOSPHATE DIPHOSPHATASE"/>
    <property type="match status" value="1"/>
</dbReference>
<gene>
    <name evidence="2" type="ORF">V865_007703</name>
</gene>
<sequence length="487" mass="52534">MSSATANITSALGSFELIDEHASQGRTPSAYDWKPEHWVKYPVPETYNIQSPPWIRPEQVPMSFVGVNIVDVENSLILKSMTVKIKSGKIESISKSLKEHMQEDGWESINAEGLYLSPGLIDVHTHITAIPGQPLGTLSPASETLTALGTQYVLKGMLWRGFTTIRDVGGANRHYKNATEQWLIPGPRVFQGGPLISQTGGHGDDGTNADKPITACCAGPQGSGADATSCIADGVDECTRAARRIMMAGADHIKICSSGGVASPTDKLDSEQFTVAEIKAICDVVRMMKGTLVTAHCFTSAAARNAIEGGIGGIEHGHLLDDDTLKLMAKKGVHLTPTLIVQELLDKPPYQAMIPPVSRDKLKIVIDGGYRVMKRAHELGVNIAYGTDCFGPMQPNQLAEFELRKKVLSSKDIIKHATINAAKVLNMQGKIGIIGEGAFADLLLLSANPLEDVGIFNEPHKYVKGIIKDGRVVRSELKSLRVEVSLM</sequence>
<reference evidence="2 3" key="1">
    <citation type="submission" date="2024-01" db="EMBL/GenBank/DDBJ databases">
        <title>Comparative genomics of Cryptococcus and Kwoniella reveals pathogenesis evolution and contrasting modes of karyotype evolution via chromosome fusion or intercentromeric recombination.</title>
        <authorList>
            <person name="Coelho M.A."/>
            <person name="David-Palma M."/>
            <person name="Shea T."/>
            <person name="Bowers K."/>
            <person name="McGinley-Smith S."/>
            <person name="Mohammad A.W."/>
            <person name="Gnirke A."/>
            <person name="Yurkov A.M."/>
            <person name="Nowrousian M."/>
            <person name="Sun S."/>
            <person name="Cuomo C.A."/>
            <person name="Heitman J."/>
        </authorList>
    </citation>
    <scope>NUCLEOTIDE SEQUENCE [LARGE SCALE GENOMIC DNA]</scope>
    <source>
        <strain evidence="2 3">PYCC6329</strain>
    </source>
</reference>
<dbReference type="InterPro" id="IPR032466">
    <property type="entry name" value="Metal_Hydrolase"/>
</dbReference>
<name>A0AAX4KT23_9TREE</name>
<accession>A0AAX4KT23</accession>
<dbReference type="SUPFAM" id="SSF51556">
    <property type="entry name" value="Metallo-dependent hydrolases"/>
    <property type="match status" value="1"/>
</dbReference>
<dbReference type="PANTHER" id="PTHR43135:SF3">
    <property type="entry name" value="ALPHA-D-RIBOSE 1-METHYLPHOSPHONATE 5-TRIPHOSPHATE DIPHOSPHATASE"/>
    <property type="match status" value="1"/>
</dbReference>
<dbReference type="Pfam" id="PF01979">
    <property type="entry name" value="Amidohydro_1"/>
    <property type="match status" value="1"/>
</dbReference>
<dbReference type="EMBL" id="CP144090">
    <property type="protein sequence ID" value="WWD09575.1"/>
    <property type="molecule type" value="Genomic_DNA"/>
</dbReference>
<dbReference type="InterPro" id="IPR051781">
    <property type="entry name" value="Metallo-dep_Hydrolase"/>
</dbReference>
<dbReference type="Gene3D" id="2.30.40.10">
    <property type="entry name" value="Urease, subunit C, domain 1"/>
    <property type="match status" value="1"/>
</dbReference>